<feature type="chain" id="PRO_5029743928" evidence="1">
    <location>
        <begin position="26"/>
        <end position="82"/>
    </location>
</feature>
<name>A0A7I8K8G0_SPIIN</name>
<evidence type="ECO:0000256" key="1">
    <source>
        <dbReference type="SAM" id="SignalP"/>
    </source>
</evidence>
<feature type="signal peptide" evidence="1">
    <location>
        <begin position="1"/>
        <end position="25"/>
    </location>
</feature>
<dbReference type="EMBL" id="LR746267">
    <property type="protein sequence ID" value="CAA7394059.1"/>
    <property type="molecule type" value="Genomic_DNA"/>
</dbReference>
<accession>A0A7I8K8G0</accession>
<keyword evidence="3" id="KW-1185">Reference proteome</keyword>
<dbReference type="Proteomes" id="UP000663760">
    <property type="component" value="Chromosome 4"/>
</dbReference>
<proteinExistence type="predicted"/>
<reference evidence="2" key="1">
    <citation type="submission" date="2020-02" db="EMBL/GenBank/DDBJ databases">
        <authorList>
            <person name="Scholz U."/>
            <person name="Mascher M."/>
            <person name="Fiebig A."/>
        </authorList>
    </citation>
    <scope>NUCLEOTIDE SEQUENCE</scope>
</reference>
<organism evidence="2 3">
    <name type="scientific">Spirodela intermedia</name>
    <name type="common">Intermediate duckweed</name>
    <dbReference type="NCBI Taxonomy" id="51605"/>
    <lineage>
        <taxon>Eukaryota</taxon>
        <taxon>Viridiplantae</taxon>
        <taxon>Streptophyta</taxon>
        <taxon>Embryophyta</taxon>
        <taxon>Tracheophyta</taxon>
        <taxon>Spermatophyta</taxon>
        <taxon>Magnoliopsida</taxon>
        <taxon>Liliopsida</taxon>
        <taxon>Araceae</taxon>
        <taxon>Lemnoideae</taxon>
        <taxon>Spirodela</taxon>
    </lineage>
</organism>
<evidence type="ECO:0000313" key="2">
    <source>
        <dbReference type="EMBL" id="CAA7394059.1"/>
    </source>
</evidence>
<dbReference type="OrthoDB" id="430826at2759"/>
<dbReference type="AlphaFoldDB" id="A0A7I8K8G0"/>
<sequence length="82" mass="8832">MEAKKGASASLCWLLLLVLLPSVYSQVTATCFCARGVCDSTACEIECRQQGYTNGNCVLRTSECQCIQNVAVKTESPPSSHQ</sequence>
<gene>
    <name evidence="2" type="ORF">SI8410_04004720</name>
</gene>
<keyword evidence="1" id="KW-0732">Signal</keyword>
<evidence type="ECO:0000313" key="3">
    <source>
        <dbReference type="Proteomes" id="UP000663760"/>
    </source>
</evidence>
<protein>
    <submittedName>
        <fullName evidence="2">Uncharacterized protein</fullName>
    </submittedName>
</protein>